<name>B4EYL3_PROMH</name>
<organism evidence="1 2">
    <name type="scientific">Proteus mirabilis (strain HI4320)</name>
    <dbReference type="NCBI Taxonomy" id="529507"/>
    <lineage>
        <taxon>Bacteria</taxon>
        <taxon>Pseudomonadati</taxon>
        <taxon>Pseudomonadota</taxon>
        <taxon>Gammaproteobacteria</taxon>
        <taxon>Enterobacterales</taxon>
        <taxon>Morganellaceae</taxon>
        <taxon>Proteus</taxon>
    </lineage>
</organism>
<dbReference type="EMBL" id="AM942759">
    <property type="protein sequence ID" value="CAR43399.1"/>
    <property type="molecule type" value="Genomic_DNA"/>
</dbReference>
<keyword evidence="2" id="KW-1185">Reference proteome</keyword>
<dbReference type="KEGG" id="pmr:PMI1628"/>
<dbReference type="HOGENOM" id="CLU_3347258_0_0_6"/>
<dbReference type="EnsemblBacteria" id="CAR43399">
    <property type="protein sequence ID" value="CAR43399"/>
    <property type="gene ID" value="PMI1628"/>
</dbReference>
<gene>
    <name evidence="1" type="ordered locus">PMI1628</name>
</gene>
<reference evidence="1 2" key="1">
    <citation type="journal article" date="2008" name="J. Bacteriol.">
        <title>Complete genome sequence of uropathogenic Proteus mirabilis, a master of both adherence and motility.</title>
        <authorList>
            <person name="Pearson M.M."/>
            <person name="Sebaihia M."/>
            <person name="Churcher C."/>
            <person name="Quail M.A."/>
            <person name="Seshasayee A.S."/>
            <person name="Luscombe N.M."/>
            <person name="Abdellah Z."/>
            <person name="Arrosmith C."/>
            <person name="Atkin B."/>
            <person name="Chillingworth T."/>
            <person name="Hauser H."/>
            <person name="Jagels K."/>
            <person name="Moule S."/>
            <person name="Mungall K."/>
            <person name="Norbertczak H."/>
            <person name="Rabbinowitsch E."/>
            <person name="Walker D."/>
            <person name="Whithead S."/>
            <person name="Thomson N.R."/>
            <person name="Rather P.N."/>
            <person name="Parkhill J."/>
            <person name="Mobley H.L."/>
        </authorList>
    </citation>
    <scope>NUCLEOTIDE SEQUENCE [LARGE SCALE GENOMIC DNA]</scope>
    <source>
        <strain evidence="1 2">HI4320</strain>
    </source>
</reference>
<accession>B4EYL3</accession>
<evidence type="ECO:0000313" key="1">
    <source>
        <dbReference type="EMBL" id="CAR43399.1"/>
    </source>
</evidence>
<evidence type="ECO:0000313" key="2">
    <source>
        <dbReference type="Proteomes" id="UP000008319"/>
    </source>
</evidence>
<dbReference type="AlphaFoldDB" id="B4EYL3"/>
<protein>
    <submittedName>
        <fullName evidence="1">Metalloelastase</fullName>
    </submittedName>
</protein>
<proteinExistence type="predicted"/>
<sequence length="37" mass="4269">MHEYEQNQILLLSQTLNAPIPYMSPSSHNKDNILLSQ</sequence>
<dbReference type="Proteomes" id="UP000008319">
    <property type="component" value="Chromosome"/>
</dbReference>